<dbReference type="Pfam" id="PF13927">
    <property type="entry name" value="Ig_3"/>
    <property type="match status" value="3"/>
</dbReference>
<feature type="domain" description="Ig-like" evidence="6">
    <location>
        <begin position="271"/>
        <end position="362"/>
    </location>
</feature>
<evidence type="ECO:0000259" key="6">
    <source>
        <dbReference type="PROSITE" id="PS50835"/>
    </source>
</evidence>
<dbReference type="PROSITE" id="PS51406">
    <property type="entry name" value="FIBRINOGEN_C_2"/>
    <property type="match status" value="1"/>
</dbReference>
<feature type="domain" description="Ig-like" evidence="6">
    <location>
        <begin position="448"/>
        <end position="530"/>
    </location>
</feature>
<feature type="domain" description="Ig-like" evidence="6">
    <location>
        <begin position="372"/>
        <end position="446"/>
    </location>
</feature>
<dbReference type="InterPro" id="IPR036056">
    <property type="entry name" value="Fibrinogen-like_C"/>
</dbReference>
<dbReference type="InterPro" id="IPR013783">
    <property type="entry name" value="Ig-like_fold"/>
</dbReference>
<keyword evidence="5" id="KW-0472">Membrane</keyword>
<evidence type="ECO:0000256" key="4">
    <source>
        <dbReference type="SAM" id="MobiDB-lite"/>
    </source>
</evidence>
<keyword evidence="5" id="KW-1133">Transmembrane helix</keyword>
<evidence type="ECO:0000313" key="9">
    <source>
        <dbReference type="Proteomes" id="UP001159405"/>
    </source>
</evidence>
<evidence type="ECO:0000313" key="8">
    <source>
        <dbReference type="EMBL" id="CAH3032638.1"/>
    </source>
</evidence>
<dbReference type="InterPro" id="IPR002181">
    <property type="entry name" value="Fibrinogen_a/b/g_C_dom"/>
</dbReference>
<dbReference type="InterPro" id="IPR008160">
    <property type="entry name" value="Collagen"/>
</dbReference>
<dbReference type="CDD" id="cd00087">
    <property type="entry name" value="FReD"/>
    <property type="match status" value="1"/>
</dbReference>
<dbReference type="Pfam" id="PF01391">
    <property type="entry name" value="Collagen"/>
    <property type="match status" value="1"/>
</dbReference>
<dbReference type="InterPro" id="IPR050373">
    <property type="entry name" value="Fibrinogen_C-term_domain"/>
</dbReference>
<dbReference type="PANTHER" id="PTHR19143:SF459">
    <property type="entry name" value="FIBRINOGEN C-TERMINAL DOMAIN-CONTAINING PROTEIN"/>
    <property type="match status" value="1"/>
</dbReference>
<proteinExistence type="predicted"/>
<keyword evidence="5" id="KW-0812">Transmembrane</keyword>
<evidence type="ECO:0000256" key="5">
    <source>
        <dbReference type="SAM" id="Phobius"/>
    </source>
</evidence>
<evidence type="ECO:0000259" key="7">
    <source>
        <dbReference type="PROSITE" id="PS51406"/>
    </source>
</evidence>
<sequence>MMVTQKQSLPSFSSFLSVLSILFYCAGFLRVELELNEQKKRINALENNTKTERRPSDERSVVEITKTRSSRKAFCVTGLGGLYLEGLIFGILRYPLIEEGILSKLYQFFMFRANITTHERERSFCLFFFSFLDLQFPILHRNRLYKRQADSTNTNSTNSVDQTVRKIKKLLSEGKLQLCHSKGAMCPFPGPPGPPGPRGEKGARGRRGQRGKPGNKGDQGIMGSPGKSGKQGIRGAVGLPGEAGIKGQKGDTGPAGMPGPKGEPGESFSAPSVALSPSRVTVNESGSATFQCSATGNPQPAVVWSKLPNQLQISQSAVSGGILRLQNVKGSDGGVYKCSAANVLGQAHALGHLVVNVRPSISLNPGPFYVVEGSNATLPVCHVTGHPAPLVTWSKSFGQLPPGRVQSNKTVMKLFGVRKVDSDNYICTATNLLGTVVKRTVLVVVSLPKFNVKPPEKVTALIGETFTLNCTVTGDPQPVVNWKKQGAQFPVGRSQEINGVLFIRNTKKEDAGNYICAARSAGFFTVETVTSVEVLLPKDCSDLFKSGRTQNGVYSVNPDGRGSFNVYCDMRNDGGGWTVFQRRQDGSVDFYRGWNYYKSGFGQLTAEFWLGNDKIHRLTAARPSTLRVELEDWNGVRVYAKYGKFNIADEQAKYRLEVGSYSGTAGNSLAYHNTLNFSTKDRDNDKWRNNCAASCSGAWWYNACYYSSLNGKYLREKRDQRGVTWDHFRGSLSLKFAEMKLRPSS</sequence>
<evidence type="ECO:0000256" key="1">
    <source>
        <dbReference type="ARBA" id="ARBA00004498"/>
    </source>
</evidence>
<dbReference type="InterPro" id="IPR003599">
    <property type="entry name" value="Ig_sub"/>
</dbReference>
<dbReference type="Proteomes" id="UP001159405">
    <property type="component" value="Unassembled WGS sequence"/>
</dbReference>
<dbReference type="SUPFAM" id="SSF56496">
    <property type="entry name" value="Fibrinogen C-terminal domain-like"/>
    <property type="match status" value="1"/>
</dbReference>
<organism evidence="8 9">
    <name type="scientific">Porites lobata</name>
    <dbReference type="NCBI Taxonomy" id="104759"/>
    <lineage>
        <taxon>Eukaryota</taxon>
        <taxon>Metazoa</taxon>
        <taxon>Cnidaria</taxon>
        <taxon>Anthozoa</taxon>
        <taxon>Hexacorallia</taxon>
        <taxon>Scleractinia</taxon>
        <taxon>Fungiina</taxon>
        <taxon>Poritidae</taxon>
        <taxon>Porites</taxon>
    </lineage>
</organism>
<dbReference type="EMBL" id="CALNXK010000001">
    <property type="protein sequence ID" value="CAH3032638.1"/>
    <property type="molecule type" value="Genomic_DNA"/>
</dbReference>
<comment type="caution">
    <text evidence="8">The sequence shown here is derived from an EMBL/GenBank/DDBJ whole genome shotgun (WGS) entry which is preliminary data.</text>
</comment>
<dbReference type="NCBIfam" id="NF040941">
    <property type="entry name" value="GGGWT_bact"/>
    <property type="match status" value="1"/>
</dbReference>
<feature type="domain" description="Fibrinogen C-terminal" evidence="7">
    <location>
        <begin position="531"/>
        <end position="745"/>
    </location>
</feature>
<evidence type="ECO:0000256" key="3">
    <source>
        <dbReference type="ARBA" id="ARBA00023157"/>
    </source>
</evidence>
<dbReference type="Gene3D" id="3.90.215.10">
    <property type="entry name" value="Gamma Fibrinogen, chain A, domain 1"/>
    <property type="match status" value="1"/>
</dbReference>
<dbReference type="SMART" id="SM00408">
    <property type="entry name" value="IGc2"/>
    <property type="match status" value="3"/>
</dbReference>
<evidence type="ECO:0000256" key="2">
    <source>
        <dbReference type="ARBA" id="ARBA00022530"/>
    </source>
</evidence>
<dbReference type="SMART" id="SM00186">
    <property type="entry name" value="FBG"/>
    <property type="match status" value="1"/>
</dbReference>
<dbReference type="Gene3D" id="2.60.40.10">
    <property type="entry name" value="Immunoglobulins"/>
    <property type="match status" value="3"/>
</dbReference>
<reference evidence="8 9" key="1">
    <citation type="submission" date="2022-05" db="EMBL/GenBank/DDBJ databases">
        <authorList>
            <consortium name="Genoscope - CEA"/>
            <person name="William W."/>
        </authorList>
    </citation>
    <scope>NUCLEOTIDE SEQUENCE [LARGE SCALE GENOMIC DNA]</scope>
</reference>
<dbReference type="PROSITE" id="PS50835">
    <property type="entry name" value="IG_LIKE"/>
    <property type="match status" value="3"/>
</dbReference>
<keyword evidence="3" id="KW-1015">Disulfide bond</keyword>
<dbReference type="InterPro" id="IPR007110">
    <property type="entry name" value="Ig-like_dom"/>
</dbReference>
<keyword evidence="9" id="KW-1185">Reference proteome</keyword>
<feature type="transmembrane region" description="Helical" evidence="5">
    <location>
        <begin position="73"/>
        <end position="96"/>
    </location>
</feature>
<dbReference type="InterPro" id="IPR020837">
    <property type="entry name" value="Fibrinogen_CS"/>
</dbReference>
<dbReference type="SMART" id="SM00409">
    <property type="entry name" value="IG"/>
    <property type="match status" value="3"/>
</dbReference>
<dbReference type="SUPFAM" id="SSF48726">
    <property type="entry name" value="Immunoglobulin"/>
    <property type="match status" value="3"/>
</dbReference>
<keyword evidence="2" id="KW-0272">Extracellular matrix</keyword>
<name>A0ABN8MNX4_9CNID</name>
<comment type="subcellular location">
    <subcellularLocation>
        <location evidence="1">Secreted</location>
        <location evidence="1">Extracellular space</location>
        <location evidence="1">Extracellular matrix</location>
    </subcellularLocation>
</comment>
<dbReference type="Pfam" id="PF00147">
    <property type="entry name" value="Fibrinogen_C"/>
    <property type="match status" value="1"/>
</dbReference>
<feature type="region of interest" description="Disordered" evidence="4">
    <location>
        <begin position="182"/>
        <end position="278"/>
    </location>
</feature>
<keyword evidence="2" id="KW-0964">Secreted</keyword>
<feature type="compositionally biased region" description="Pro residues" evidence="4">
    <location>
        <begin position="188"/>
        <end position="197"/>
    </location>
</feature>
<dbReference type="InterPro" id="IPR014716">
    <property type="entry name" value="Fibrinogen_a/b/g_C_1"/>
</dbReference>
<dbReference type="PANTHER" id="PTHR19143">
    <property type="entry name" value="FIBRINOGEN/TENASCIN/ANGIOPOEITIN"/>
    <property type="match status" value="1"/>
</dbReference>
<dbReference type="PROSITE" id="PS00514">
    <property type="entry name" value="FIBRINOGEN_C_1"/>
    <property type="match status" value="1"/>
</dbReference>
<protein>
    <submittedName>
        <fullName evidence="8">Uncharacterized protein</fullName>
    </submittedName>
</protein>
<dbReference type="InterPro" id="IPR036179">
    <property type="entry name" value="Ig-like_dom_sf"/>
</dbReference>
<dbReference type="InterPro" id="IPR003598">
    <property type="entry name" value="Ig_sub2"/>
</dbReference>
<feature type="transmembrane region" description="Helical" evidence="5">
    <location>
        <begin position="12"/>
        <end position="31"/>
    </location>
</feature>
<accession>A0ABN8MNX4</accession>
<gene>
    <name evidence="8" type="ORF">PLOB_00000122</name>
</gene>